<keyword evidence="2" id="KW-1185">Reference proteome</keyword>
<evidence type="ECO:0000313" key="2">
    <source>
        <dbReference type="Proteomes" id="UP000583800"/>
    </source>
</evidence>
<protein>
    <submittedName>
        <fullName evidence="1">Peptidoglycan/xylan/chitin deacetylase (PgdA/CDA1 family)</fullName>
    </submittedName>
</protein>
<reference evidence="1 2" key="1">
    <citation type="submission" date="2020-08" db="EMBL/GenBank/DDBJ databases">
        <title>Sequencing the genomes of 1000 actinobacteria strains.</title>
        <authorList>
            <person name="Klenk H.-P."/>
        </authorList>
    </citation>
    <scope>NUCLEOTIDE SEQUENCE [LARGE SCALE GENOMIC DNA]</scope>
    <source>
        <strain evidence="1 2">DSM 45913</strain>
    </source>
</reference>
<sequence length="89" mass="9681">MNDKHWDVQIDISENDDVTTARAVLTMPEQSRLTGHGEAHRNPVDRPAAEIGDELAAARALEDLTGQLLSVANQDVVRNARSRAPMPPG</sequence>
<dbReference type="InterPro" id="IPR038070">
    <property type="entry name" value="Rv2632c-like_sf"/>
</dbReference>
<dbReference type="EMBL" id="JACHJB010000002">
    <property type="protein sequence ID" value="MBB6349426.1"/>
    <property type="molecule type" value="Genomic_DNA"/>
</dbReference>
<proteinExistence type="predicted"/>
<evidence type="ECO:0000313" key="1">
    <source>
        <dbReference type="EMBL" id="MBB6349426.1"/>
    </source>
</evidence>
<accession>A0A7X0C878</accession>
<organism evidence="1 2">
    <name type="scientific">Nonomuraea muscovyensis</name>
    <dbReference type="NCBI Taxonomy" id="1124761"/>
    <lineage>
        <taxon>Bacteria</taxon>
        <taxon>Bacillati</taxon>
        <taxon>Actinomycetota</taxon>
        <taxon>Actinomycetes</taxon>
        <taxon>Streptosporangiales</taxon>
        <taxon>Streptosporangiaceae</taxon>
        <taxon>Nonomuraea</taxon>
    </lineage>
</organism>
<dbReference type="Proteomes" id="UP000583800">
    <property type="component" value="Unassembled WGS sequence"/>
</dbReference>
<dbReference type="Pfam" id="PF08962">
    <property type="entry name" value="Rv2632c-like"/>
    <property type="match status" value="1"/>
</dbReference>
<name>A0A7X0C878_9ACTN</name>
<dbReference type="Gene3D" id="3.30.160.240">
    <property type="entry name" value="Rv1738"/>
    <property type="match status" value="1"/>
</dbReference>
<comment type="caution">
    <text evidence="1">The sequence shown here is derived from an EMBL/GenBank/DDBJ whole genome shotgun (WGS) entry which is preliminary data.</text>
</comment>
<dbReference type="RefSeq" id="WP_185086997.1">
    <property type="nucleotide sequence ID" value="NZ_JACHJB010000002.1"/>
</dbReference>
<gene>
    <name evidence="1" type="ORF">FHU36_005971</name>
</gene>
<dbReference type="AlphaFoldDB" id="A0A7X0C878"/>
<dbReference type="SUPFAM" id="SSF143212">
    <property type="entry name" value="Rv2632c-like"/>
    <property type="match status" value="1"/>
</dbReference>
<dbReference type="InterPro" id="IPR015057">
    <property type="entry name" value="Rv2632c-like"/>
</dbReference>